<dbReference type="SUPFAM" id="SSF56784">
    <property type="entry name" value="HAD-like"/>
    <property type="match status" value="1"/>
</dbReference>
<dbReference type="PANTHER" id="PTHR43434:SF19">
    <property type="entry name" value="PHOSPHONOACETALDEHYDE HYDROLASE"/>
    <property type="match status" value="1"/>
</dbReference>
<comment type="caution">
    <text evidence="1">The sequence shown here is derived from an EMBL/GenBank/DDBJ whole genome shotgun (WGS) entry which is preliminary data.</text>
</comment>
<evidence type="ECO:0000313" key="2">
    <source>
        <dbReference type="Proteomes" id="UP000628448"/>
    </source>
</evidence>
<dbReference type="AlphaFoldDB" id="A0A931MDK2"/>
<name>A0A931MDK2_9BACT</name>
<dbReference type="NCBIfam" id="TIGR01549">
    <property type="entry name" value="HAD-SF-IA-v1"/>
    <property type="match status" value="1"/>
</dbReference>
<dbReference type="EMBL" id="JADWYR010000003">
    <property type="protein sequence ID" value="MBG9378726.1"/>
    <property type="molecule type" value="Genomic_DNA"/>
</dbReference>
<dbReference type="Proteomes" id="UP000628448">
    <property type="component" value="Unassembled WGS sequence"/>
</dbReference>
<dbReference type="GO" id="GO:0006281">
    <property type="term" value="P:DNA repair"/>
    <property type="evidence" value="ECO:0007669"/>
    <property type="project" value="TreeGrafter"/>
</dbReference>
<dbReference type="InterPro" id="IPR036412">
    <property type="entry name" value="HAD-like_sf"/>
</dbReference>
<dbReference type="SFLD" id="SFLDG01129">
    <property type="entry name" value="C1.5:_HAD__Beta-PGM__Phosphata"/>
    <property type="match status" value="1"/>
</dbReference>
<dbReference type="Pfam" id="PF13419">
    <property type="entry name" value="HAD_2"/>
    <property type="match status" value="1"/>
</dbReference>
<keyword evidence="2" id="KW-1185">Reference proteome</keyword>
<dbReference type="InterPro" id="IPR006439">
    <property type="entry name" value="HAD-SF_hydro_IA"/>
</dbReference>
<reference evidence="1" key="1">
    <citation type="submission" date="2020-11" db="EMBL/GenBank/DDBJ databases">
        <title>Bacterial whole genome sequence for Panacibacter sp. DH6.</title>
        <authorList>
            <person name="Le V."/>
            <person name="Ko S."/>
            <person name="Ahn C.-Y."/>
            <person name="Oh H.-M."/>
        </authorList>
    </citation>
    <scope>NUCLEOTIDE SEQUENCE</scope>
    <source>
        <strain evidence="1">DH6</strain>
    </source>
</reference>
<dbReference type="Gene3D" id="1.10.150.240">
    <property type="entry name" value="Putative phosphatase, domain 2"/>
    <property type="match status" value="1"/>
</dbReference>
<dbReference type="SFLD" id="SFLDS00003">
    <property type="entry name" value="Haloacid_Dehalogenase"/>
    <property type="match status" value="1"/>
</dbReference>
<dbReference type="GO" id="GO:0005829">
    <property type="term" value="C:cytosol"/>
    <property type="evidence" value="ECO:0007669"/>
    <property type="project" value="TreeGrafter"/>
</dbReference>
<dbReference type="Gene3D" id="3.40.50.1000">
    <property type="entry name" value="HAD superfamily/HAD-like"/>
    <property type="match status" value="1"/>
</dbReference>
<dbReference type="SFLD" id="SFLDG01135">
    <property type="entry name" value="C1.5.6:_HAD__Beta-PGM__Phospha"/>
    <property type="match status" value="1"/>
</dbReference>
<accession>A0A931MDK2</accession>
<dbReference type="GO" id="GO:0008967">
    <property type="term" value="F:phosphoglycolate phosphatase activity"/>
    <property type="evidence" value="ECO:0007669"/>
    <property type="project" value="TreeGrafter"/>
</dbReference>
<protein>
    <submittedName>
        <fullName evidence="1">HAD-IA family hydrolase</fullName>
    </submittedName>
</protein>
<keyword evidence="1" id="KW-0378">Hydrolase</keyword>
<evidence type="ECO:0000313" key="1">
    <source>
        <dbReference type="EMBL" id="MBG9378726.1"/>
    </source>
</evidence>
<organism evidence="1 2">
    <name type="scientific">Panacibacter microcysteis</name>
    <dbReference type="NCBI Taxonomy" id="2793269"/>
    <lineage>
        <taxon>Bacteria</taxon>
        <taxon>Pseudomonadati</taxon>
        <taxon>Bacteroidota</taxon>
        <taxon>Chitinophagia</taxon>
        <taxon>Chitinophagales</taxon>
        <taxon>Chitinophagaceae</taxon>
        <taxon>Panacibacter</taxon>
    </lineage>
</organism>
<sequence length="228" mass="25564">MKDIKLVVFDIAGTTVKDHGEIATAFHDAMKESGYDIPHEKIYPLMGYKKPEAIRMMLEEYESDVAAITTAYINAIHDRFIALMVAYYRSTDQLQALPHAEEVFAWLKKHDIRIGLDTGFSTDITSIIIERLGWLKDNKIDYVVCSNEVAAGRPQPYMIQKMMKAAGIADAKQVIKIGDTEVDINEGKNAGCLYTIGITTGAFTRAALQPYDPDFIIDDLIELIEIIQ</sequence>
<dbReference type="InterPro" id="IPR023198">
    <property type="entry name" value="PGP-like_dom2"/>
</dbReference>
<dbReference type="InterPro" id="IPR041492">
    <property type="entry name" value="HAD_2"/>
</dbReference>
<dbReference type="PANTHER" id="PTHR43434">
    <property type="entry name" value="PHOSPHOGLYCOLATE PHOSPHATASE"/>
    <property type="match status" value="1"/>
</dbReference>
<dbReference type="InterPro" id="IPR023214">
    <property type="entry name" value="HAD_sf"/>
</dbReference>
<gene>
    <name evidence="1" type="ORF">I5907_21015</name>
</gene>
<dbReference type="InterPro" id="IPR050155">
    <property type="entry name" value="HAD-like_hydrolase_sf"/>
</dbReference>
<dbReference type="RefSeq" id="WP_196992818.1">
    <property type="nucleotide sequence ID" value="NZ_JADWYR010000003.1"/>
</dbReference>
<proteinExistence type="predicted"/>